<evidence type="ECO:0000313" key="1">
    <source>
        <dbReference type="EMBL" id="SDL41955.1"/>
    </source>
</evidence>
<evidence type="ECO:0000313" key="2">
    <source>
        <dbReference type="Proteomes" id="UP000198901"/>
    </source>
</evidence>
<sequence length="47" mass="5614">MPFIPMNSHTYYYVLHSSKKEANFESFLKGKKTLRQAMNQYLSNLKK</sequence>
<dbReference type="Proteomes" id="UP000198901">
    <property type="component" value="Unassembled WGS sequence"/>
</dbReference>
<organism evidence="1 2">
    <name type="scientific">Siphonobacter aquaeclarae</name>
    <dbReference type="NCBI Taxonomy" id="563176"/>
    <lineage>
        <taxon>Bacteria</taxon>
        <taxon>Pseudomonadati</taxon>
        <taxon>Bacteroidota</taxon>
        <taxon>Cytophagia</taxon>
        <taxon>Cytophagales</taxon>
        <taxon>Cytophagaceae</taxon>
        <taxon>Siphonobacter</taxon>
    </lineage>
</organism>
<gene>
    <name evidence="1" type="ORF">SAMN04488090_0789</name>
</gene>
<keyword evidence="2" id="KW-1185">Reference proteome</keyword>
<name>A0A1G9JY24_9BACT</name>
<accession>A0A1G9JY24</accession>
<reference evidence="1 2" key="1">
    <citation type="submission" date="2016-10" db="EMBL/GenBank/DDBJ databases">
        <authorList>
            <person name="de Groot N.N."/>
        </authorList>
    </citation>
    <scope>NUCLEOTIDE SEQUENCE [LARGE SCALE GENOMIC DNA]</scope>
    <source>
        <strain evidence="1 2">DSM 21668</strain>
    </source>
</reference>
<dbReference type="AlphaFoldDB" id="A0A1G9JY24"/>
<protein>
    <submittedName>
        <fullName evidence="1">Uncharacterized protein</fullName>
    </submittedName>
</protein>
<dbReference type="STRING" id="563176.SAMN04488090_0789"/>
<proteinExistence type="predicted"/>
<dbReference type="EMBL" id="FNGS01000002">
    <property type="protein sequence ID" value="SDL41955.1"/>
    <property type="molecule type" value="Genomic_DNA"/>
</dbReference>